<keyword evidence="1 3" id="KW-0728">SH3 domain</keyword>
<comment type="caution">
    <text evidence="7">The sequence shown here is derived from an EMBL/GenBank/DDBJ whole genome shotgun (WGS) entry which is preliminary data.</text>
</comment>
<feature type="compositionally biased region" description="Low complexity" evidence="4">
    <location>
        <begin position="737"/>
        <end position="746"/>
    </location>
</feature>
<feature type="domain" description="SH3" evidence="5">
    <location>
        <begin position="494"/>
        <end position="556"/>
    </location>
</feature>
<feature type="compositionally biased region" description="Pro residues" evidence="4">
    <location>
        <begin position="711"/>
        <end position="720"/>
    </location>
</feature>
<feature type="region of interest" description="Disordered" evidence="4">
    <location>
        <begin position="643"/>
        <end position="676"/>
    </location>
</feature>
<dbReference type="InterPro" id="IPR027267">
    <property type="entry name" value="AH/BAR_dom_sf"/>
</dbReference>
<evidence type="ECO:0000259" key="6">
    <source>
        <dbReference type="PROSITE" id="PS51021"/>
    </source>
</evidence>
<feature type="compositionally biased region" description="Low complexity" evidence="4">
    <location>
        <begin position="472"/>
        <end position="484"/>
    </location>
</feature>
<dbReference type="PANTHER" id="PTHR46218:SF4">
    <property type="entry name" value="LIM AND SH3 DOMAIN PROTEIN LASP"/>
    <property type="match status" value="1"/>
</dbReference>
<evidence type="ECO:0000259" key="5">
    <source>
        <dbReference type="PROSITE" id="PS50002"/>
    </source>
</evidence>
<dbReference type="AlphaFoldDB" id="A0AAW0F8I0"/>
<dbReference type="Pfam" id="PF03114">
    <property type="entry name" value="BAR"/>
    <property type="match status" value="1"/>
</dbReference>
<keyword evidence="8" id="KW-1185">Reference proteome</keyword>
<dbReference type="PROSITE" id="PS50002">
    <property type="entry name" value="SH3"/>
    <property type="match status" value="1"/>
</dbReference>
<feature type="compositionally biased region" description="Low complexity" evidence="4">
    <location>
        <begin position="437"/>
        <end position="461"/>
    </location>
</feature>
<dbReference type="Proteomes" id="UP001385951">
    <property type="component" value="Unassembled WGS sequence"/>
</dbReference>
<dbReference type="PANTHER" id="PTHR46218">
    <property type="entry name" value="LASP"/>
    <property type="match status" value="1"/>
</dbReference>
<dbReference type="SUPFAM" id="SSF103657">
    <property type="entry name" value="BAR/IMD domain-like"/>
    <property type="match status" value="1"/>
</dbReference>
<dbReference type="Pfam" id="PF00018">
    <property type="entry name" value="SH3_1"/>
    <property type="match status" value="1"/>
</dbReference>
<dbReference type="InterPro" id="IPR001452">
    <property type="entry name" value="SH3_domain"/>
</dbReference>
<feature type="region of interest" description="Disordered" evidence="4">
    <location>
        <begin position="543"/>
        <end position="595"/>
    </location>
</feature>
<evidence type="ECO:0000313" key="8">
    <source>
        <dbReference type="Proteomes" id="UP001385951"/>
    </source>
</evidence>
<dbReference type="GO" id="GO:0051015">
    <property type="term" value="F:actin filament binding"/>
    <property type="evidence" value="ECO:0007669"/>
    <property type="project" value="TreeGrafter"/>
</dbReference>
<evidence type="ECO:0000256" key="3">
    <source>
        <dbReference type="PROSITE-ProRule" id="PRU00192"/>
    </source>
</evidence>
<feature type="compositionally biased region" description="Basic and acidic residues" evidence="4">
    <location>
        <begin position="358"/>
        <end position="371"/>
    </location>
</feature>
<accession>A0AAW0F8I0</accession>
<dbReference type="Gene3D" id="2.30.30.40">
    <property type="entry name" value="SH3 Domains"/>
    <property type="match status" value="1"/>
</dbReference>
<feature type="compositionally biased region" description="Basic and acidic residues" evidence="4">
    <location>
        <begin position="167"/>
        <end position="176"/>
    </location>
</feature>
<evidence type="ECO:0000256" key="2">
    <source>
        <dbReference type="ARBA" id="ARBA00022737"/>
    </source>
</evidence>
<protein>
    <recommendedName>
        <fullName evidence="9">BAR-domain-containing protein</fullName>
    </recommendedName>
</protein>
<dbReference type="InterPro" id="IPR036028">
    <property type="entry name" value="SH3-like_dom_sf"/>
</dbReference>
<feature type="compositionally biased region" description="Polar residues" evidence="4">
    <location>
        <begin position="462"/>
        <end position="471"/>
    </location>
</feature>
<feature type="domain" description="BAR" evidence="6">
    <location>
        <begin position="14"/>
        <end position="245"/>
    </location>
</feature>
<dbReference type="PROSITE" id="PS51021">
    <property type="entry name" value="BAR"/>
    <property type="match status" value="1"/>
</dbReference>
<dbReference type="SUPFAM" id="SSF50044">
    <property type="entry name" value="SH3-domain"/>
    <property type="match status" value="1"/>
</dbReference>
<keyword evidence="2" id="KW-0677">Repeat</keyword>
<proteinExistence type="predicted"/>
<dbReference type="CDD" id="cd00174">
    <property type="entry name" value="SH3"/>
    <property type="match status" value="1"/>
</dbReference>
<evidence type="ECO:0000313" key="7">
    <source>
        <dbReference type="EMBL" id="KAK7677190.1"/>
    </source>
</evidence>
<feature type="compositionally biased region" description="Low complexity" evidence="4">
    <location>
        <begin position="561"/>
        <end position="572"/>
    </location>
</feature>
<dbReference type="GO" id="GO:0005737">
    <property type="term" value="C:cytoplasm"/>
    <property type="evidence" value="ECO:0007669"/>
    <property type="project" value="InterPro"/>
</dbReference>
<dbReference type="InterPro" id="IPR004148">
    <property type="entry name" value="BAR_dom"/>
</dbReference>
<dbReference type="SMART" id="SM00721">
    <property type="entry name" value="BAR"/>
    <property type="match status" value="1"/>
</dbReference>
<feature type="region of interest" description="Disordered" evidence="4">
    <location>
        <begin position="695"/>
        <end position="746"/>
    </location>
</feature>
<name>A0AAW0F8I0_9APHY</name>
<feature type="region of interest" description="Disordered" evidence="4">
    <location>
        <begin position="250"/>
        <end position="485"/>
    </location>
</feature>
<evidence type="ECO:0008006" key="9">
    <source>
        <dbReference type="Google" id="ProtNLM"/>
    </source>
</evidence>
<feature type="region of interest" description="Disordered" evidence="4">
    <location>
        <begin position="167"/>
        <end position="190"/>
    </location>
</feature>
<sequence length="810" mass="89811">MASKQLGKLRQWAGEVIASRDRTTVSDEFKDLERDIDLRRQGLLRLHITSDDYKHALTKKRESEALPEEDKLLPVDALGVVMIQHGEEFGDESAFGSSLVNLGKAHCKIATLQESFAISFEGTFIESVRQIEDEIKEYQHQRKKLESRRLSLDAAYNKLEKLKTSKAANKKDRELKDAEEEHEEAKSRYDETLSDVRLRMTVIQENEINQLRSLTDLLHLEMGYIEQYMDVLREVKDGWVDETTMIELEQQHRTQKKPPPPPSVSRSSSTKLNRSRSVISEPLSDEDMEDADDDKEKEKSGGFRARAKSFTRRKSDAGSKAGSKAPSRPQSRAERKRSDSNATATSKPAVDSDDEEKDKEKEKEKEKDKKEKTKRISVTGWASSTFSIGRSKKDKEKFSALMEDRDDTPDEGGLAQRDLSDTEEDSGAHKRRSLTAIPPKMSKSKSSPSTPTGSPKISISTKLLQRSSSTQASPVAPSPRVSSSLQVLHNSLKPKAKVVVAMYDFTASSADEISFKTGDQIIVTSEVLDGWWMGELKNGSGKKGLFPSSYTRPLPEKDHSSSSSSLSLASASVLQPSLNRRPGPEPLNLNARYSDDDDSVLNVSATIPMTVTSASRYGFGLNETHSVSDLEEDLHHPFSDQFVASNRSPLHQHRSRIGQERSEGDEQVSSDDEQGHLVSAPTAQDSLRDRIVHPHVAPPIPSRKTVDPTPKKAPPPPPPRRNLSNAPIAPPIPQRPTALHSRSSQSLSSGASSFVAVATTTANDDLGADGLTYSPFDSPKDSVFSTGCNNFKQNPFKPKGMCNNCFQMHH</sequence>
<dbReference type="PRINTS" id="PR00452">
    <property type="entry name" value="SH3DOMAIN"/>
</dbReference>
<reference evidence="7 8" key="1">
    <citation type="submission" date="2022-09" db="EMBL/GenBank/DDBJ databases">
        <authorList>
            <person name="Palmer J.M."/>
        </authorList>
    </citation>
    <scope>NUCLEOTIDE SEQUENCE [LARGE SCALE GENOMIC DNA]</scope>
    <source>
        <strain evidence="7 8">DSM 7382</strain>
    </source>
</reference>
<feature type="compositionally biased region" description="Acidic residues" evidence="4">
    <location>
        <begin position="283"/>
        <end position="293"/>
    </location>
</feature>
<evidence type="ECO:0000256" key="4">
    <source>
        <dbReference type="SAM" id="MobiDB-lite"/>
    </source>
</evidence>
<dbReference type="InterPro" id="IPR051759">
    <property type="entry name" value="LIM-SH3_domain_protein"/>
</dbReference>
<organism evidence="7 8">
    <name type="scientific">Cerrena zonata</name>
    <dbReference type="NCBI Taxonomy" id="2478898"/>
    <lineage>
        <taxon>Eukaryota</taxon>
        <taxon>Fungi</taxon>
        <taxon>Dikarya</taxon>
        <taxon>Basidiomycota</taxon>
        <taxon>Agaricomycotina</taxon>
        <taxon>Agaricomycetes</taxon>
        <taxon>Polyporales</taxon>
        <taxon>Cerrenaceae</taxon>
        <taxon>Cerrena</taxon>
    </lineage>
</organism>
<dbReference type="SMART" id="SM00326">
    <property type="entry name" value="SH3"/>
    <property type="match status" value="1"/>
</dbReference>
<dbReference type="EMBL" id="JASBNA010000094">
    <property type="protein sequence ID" value="KAK7677190.1"/>
    <property type="molecule type" value="Genomic_DNA"/>
</dbReference>
<dbReference type="Gene3D" id="1.20.1270.60">
    <property type="entry name" value="Arfaptin homology (AH) domain/BAR domain"/>
    <property type="match status" value="1"/>
</dbReference>
<gene>
    <name evidence="7" type="ORF">QCA50_019899</name>
</gene>
<evidence type="ECO:0000256" key="1">
    <source>
        <dbReference type="ARBA" id="ARBA00022443"/>
    </source>
</evidence>